<comment type="similarity">
    <text evidence="2">Belongs to the mitochondrion-specific ribosomal protein mS23 family.</text>
</comment>
<evidence type="ECO:0000256" key="7">
    <source>
        <dbReference type="SAM" id="MobiDB-lite"/>
    </source>
</evidence>
<organism evidence="8 9">
    <name type="scientific">Scheffersomyces spartinae</name>
    <dbReference type="NCBI Taxonomy" id="45513"/>
    <lineage>
        <taxon>Eukaryota</taxon>
        <taxon>Fungi</taxon>
        <taxon>Dikarya</taxon>
        <taxon>Ascomycota</taxon>
        <taxon>Saccharomycotina</taxon>
        <taxon>Pichiomycetes</taxon>
        <taxon>Debaryomycetaceae</taxon>
        <taxon>Scheffersomyces</taxon>
    </lineage>
</organism>
<evidence type="ECO:0000313" key="9">
    <source>
        <dbReference type="Proteomes" id="UP000790833"/>
    </source>
</evidence>
<keyword evidence="5 6" id="KW-0687">Ribonucleoprotein</keyword>
<name>A0A9P8AGM6_9ASCO</name>
<keyword evidence="3 6" id="KW-0689">Ribosomal protein</keyword>
<dbReference type="PANTHER" id="PTHR37799">
    <property type="entry name" value="37S RIBOSOMAL PROTEIN S25, MITOCHONDRIAL"/>
    <property type="match status" value="1"/>
</dbReference>
<dbReference type="RefSeq" id="XP_043047127.1">
    <property type="nucleotide sequence ID" value="XM_043193708.1"/>
</dbReference>
<reference evidence="8" key="1">
    <citation type="submission" date="2021-03" db="EMBL/GenBank/DDBJ databases">
        <authorList>
            <person name="Palmer J.M."/>
        </authorList>
    </citation>
    <scope>NUCLEOTIDE SEQUENCE</scope>
    <source>
        <strain evidence="8">ARV_011</strain>
    </source>
</reference>
<keyword evidence="4 6" id="KW-0496">Mitochondrion</keyword>
<evidence type="ECO:0000256" key="3">
    <source>
        <dbReference type="ARBA" id="ARBA00022980"/>
    </source>
</evidence>
<comment type="caution">
    <text evidence="8">The sequence shown here is derived from an EMBL/GenBank/DDBJ whole genome shotgun (WGS) entry which is preliminary data.</text>
</comment>
<evidence type="ECO:0000256" key="2">
    <source>
        <dbReference type="ARBA" id="ARBA00009864"/>
    </source>
</evidence>
<dbReference type="OrthoDB" id="5542239at2759"/>
<comment type="subunit">
    <text evidence="6">Component of the mitochondrial small ribosomal subunit.</text>
</comment>
<evidence type="ECO:0000313" key="8">
    <source>
        <dbReference type="EMBL" id="KAG7191575.1"/>
    </source>
</evidence>
<keyword evidence="9" id="KW-1185">Reference proteome</keyword>
<accession>A0A9P8AGM6</accession>
<evidence type="ECO:0000256" key="5">
    <source>
        <dbReference type="ARBA" id="ARBA00023274"/>
    </source>
</evidence>
<dbReference type="PANTHER" id="PTHR37799:SF1">
    <property type="entry name" value="SMALL RIBOSOMAL SUBUNIT PROTEIN MS23"/>
    <property type="match status" value="1"/>
</dbReference>
<dbReference type="EMBL" id="JAHMUF010000026">
    <property type="protein sequence ID" value="KAG7191575.1"/>
    <property type="molecule type" value="Genomic_DNA"/>
</dbReference>
<dbReference type="Pfam" id="PF13741">
    <property type="entry name" value="MRP-S25"/>
    <property type="match status" value="1"/>
</dbReference>
<dbReference type="GO" id="GO:0005763">
    <property type="term" value="C:mitochondrial small ribosomal subunit"/>
    <property type="evidence" value="ECO:0007669"/>
    <property type="project" value="UniProtKB-UniRule"/>
</dbReference>
<dbReference type="AlphaFoldDB" id="A0A9P8AGM6"/>
<dbReference type="Proteomes" id="UP000790833">
    <property type="component" value="Unassembled WGS sequence"/>
</dbReference>
<dbReference type="GO" id="GO:0003735">
    <property type="term" value="F:structural constituent of ribosome"/>
    <property type="evidence" value="ECO:0007669"/>
    <property type="project" value="UniProtKB-UniRule"/>
</dbReference>
<dbReference type="GeneID" id="66116342"/>
<protein>
    <recommendedName>
        <fullName evidence="6">37S ribosomal protein S25, mitochondrial</fullName>
    </recommendedName>
</protein>
<evidence type="ECO:0000256" key="4">
    <source>
        <dbReference type="ARBA" id="ARBA00023128"/>
    </source>
</evidence>
<gene>
    <name evidence="8" type="primary">RSM25</name>
    <name evidence="8" type="ORF">KQ657_002968</name>
</gene>
<feature type="region of interest" description="Disordered" evidence="7">
    <location>
        <begin position="230"/>
        <end position="268"/>
    </location>
</feature>
<feature type="compositionally biased region" description="Basic and acidic residues" evidence="7">
    <location>
        <begin position="232"/>
        <end position="241"/>
    </location>
</feature>
<comment type="subcellular location">
    <subcellularLocation>
        <location evidence="1 6">Mitochondrion</location>
    </subcellularLocation>
</comment>
<evidence type="ECO:0000256" key="6">
    <source>
        <dbReference type="PIRNR" id="PIRNR029764"/>
    </source>
</evidence>
<proteinExistence type="inferred from homology"/>
<dbReference type="InterPro" id="IPR016939">
    <property type="entry name" value="Ribosomal_mS23_fun"/>
</dbReference>
<dbReference type="PIRSF" id="PIRSF029764">
    <property type="entry name" value="RSM25"/>
    <property type="match status" value="1"/>
</dbReference>
<evidence type="ECO:0000256" key="1">
    <source>
        <dbReference type="ARBA" id="ARBA00004173"/>
    </source>
</evidence>
<sequence length="268" mass="30811">MKIQTGATGVYERTSRFIKAGVLRDTPAWYTIVGSHPPFNDMTKKQKLFEAGAQKADPFKQINIKKADGYYKTRHSKNDLKVQHNSIFRVQKLQFIEDQIRDVFYHQHPWEFSRPKILIENNDADTYKKCDWSHMLQLYKPLDGESVVQRTLWLLSNSKPTPMSLEEAYDAARFEFYQLRMSEEMSSTVSREESELLGAVYPTTHMEWGLKQEAEYIDPWTVAAAEMTQIKESGKSSKSKEGSMGSESTVARESIWESAIVEGGESSQ</sequence>